<feature type="compositionally biased region" description="Basic and acidic residues" evidence="1">
    <location>
        <begin position="521"/>
        <end position="533"/>
    </location>
</feature>
<accession>A0A2C6KKU3</accession>
<dbReference type="GO" id="GO:0051213">
    <property type="term" value="F:dioxygenase activity"/>
    <property type="evidence" value="ECO:0007669"/>
    <property type="project" value="UniProtKB-KW"/>
</dbReference>
<dbReference type="OrthoDB" id="347251at2759"/>
<feature type="compositionally biased region" description="Basic and acidic residues" evidence="1">
    <location>
        <begin position="116"/>
        <end position="128"/>
    </location>
</feature>
<organism evidence="2 3">
    <name type="scientific">Cystoisospora suis</name>
    <dbReference type="NCBI Taxonomy" id="483139"/>
    <lineage>
        <taxon>Eukaryota</taxon>
        <taxon>Sar</taxon>
        <taxon>Alveolata</taxon>
        <taxon>Apicomplexa</taxon>
        <taxon>Conoidasida</taxon>
        <taxon>Coccidia</taxon>
        <taxon>Eucoccidiorida</taxon>
        <taxon>Eimeriorina</taxon>
        <taxon>Sarcocystidae</taxon>
        <taxon>Cystoisospora</taxon>
    </lineage>
</organism>
<feature type="compositionally biased region" description="Low complexity" evidence="1">
    <location>
        <begin position="493"/>
        <end position="517"/>
    </location>
</feature>
<feature type="compositionally biased region" description="Low complexity" evidence="1">
    <location>
        <begin position="97"/>
        <end position="112"/>
    </location>
</feature>
<proteinExistence type="predicted"/>
<protein>
    <submittedName>
        <fullName evidence="2">Phytanoyl-dioxygenase superfamily protein</fullName>
    </submittedName>
</protein>
<keyword evidence="2" id="KW-0223">Dioxygenase</keyword>
<comment type="caution">
    <text evidence="2">The sequence shown here is derived from an EMBL/GenBank/DDBJ whole genome shotgun (WGS) entry which is preliminary data.</text>
</comment>
<dbReference type="EMBL" id="MIGC01005143">
    <property type="protein sequence ID" value="PHJ17258.1"/>
    <property type="molecule type" value="Genomic_DNA"/>
</dbReference>
<dbReference type="AlphaFoldDB" id="A0A2C6KKU3"/>
<keyword evidence="3" id="KW-1185">Reference proteome</keyword>
<sequence>MMPPPSSLSSPPPSSSSPRLSCSPPLSYRTRVGRREERRSSVDLSSSSFSCISLSHSSGSLYRPLLLVLPLSPSYPSKSHFALLSASSRSSKDRKTFSTTSSSSLSSPLASAVKTAAERARKRREEGRRLERVRRLLQAGKVSGAIVASIALATGGGLWCMYTFKRRHSLSSSSSASAGHAPSTYLDPSTSCLPRELAKKISITPTPLHLIDLKRQTRLSPSSPGPPSSQSHLLSPFSSSTSSFYENIFPSPDSLSQMLSSYPSFPVDTPETFLHAVSHVLPLELHLHLRDAFCRNLEIALIKRGREERRRDKEKNPEKDEEEEGEIKKIMSDIWLSLGLRPYQTFLSSIDFTPEIQAFVRSSSSSPSFSSSSSFSPSLDGATSGKIDEFLGACRDKISDILIASWQQQRYFDPHTYRDSRWRRTISREAGGRNIGTPIPFYSYADLDLHSPSFDRCRRLPSPSTSSSFSQPPPSQSTPSFFSSIVSFLSEPFSSSPSSGSPTTSTSPRSSSSSSLSEENEEKKKKEAKGDEKKKKKQEGEGGLYDEPVFLGSLDIADAVHALREYGVCIIRGGLTQSQLQTLQDSLYGDKA</sequence>
<feature type="region of interest" description="Disordered" evidence="1">
    <location>
        <begin position="493"/>
        <end position="545"/>
    </location>
</feature>
<name>A0A2C6KKU3_9APIC</name>
<reference evidence="2 3" key="1">
    <citation type="journal article" date="2017" name="Int. J. Parasitol.">
        <title>The genome of the protozoan parasite Cystoisospora suis and a reverse vaccinology approach to identify vaccine candidates.</title>
        <authorList>
            <person name="Palmieri N."/>
            <person name="Shrestha A."/>
            <person name="Ruttkowski B."/>
            <person name="Beck T."/>
            <person name="Vogl C."/>
            <person name="Tomley F."/>
            <person name="Blake D.P."/>
            <person name="Joachim A."/>
        </authorList>
    </citation>
    <scope>NUCLEOTIDE SEQUENCE [LARGE SCALE GENOMIC DNA]</scope>
    <source>
        <strain evidence="2 3">Wien I</strain>
    </source>
</reference>
<feature type="compositionally biased region" description="Pro residues" evidence="1">
    <location>
        <begin position="1"/>
        <end position="15"/>
    </location>
</feature>
<evidence type="ECO:0000313" key="3">
    <source>
        <dbReference type="Proteomes" id="UP000221165"/>
    </source>
</evidence>
<feature type="region of interest" description="Disordered" evidence="1">
    <location>
        <begin position="1"/>
        <end position="40"/>
    </location>
</feature>
<keyword evidence="2" id="KW-0560">Oxidoreductase</keyword>
<feature type="region of interest" description="Disordered" evidence="1">
    <location>
        <begin position="92"/>
        <end position="128"/>
    </location>
</feature>
<evidence type="ECO:0000313" key="2">
    <source>
        <dbReference type="EMBL" id="PHJ17258.1"/>
    </source>
</evidence>
<evidence type="ECO:0000256" key="1">
    <source>
        <dbReference type="SAM" id="MobiDB-lite"/>
    </source>
</evidence>
<feature type="region of interest" description="Disordered" evidence="1">
    <location>
        <begin position="455"/>
        <end position="481"/>
    </location>
</feature>
<dbReference type="GeneID" id="94432255"/>
<gene>
    <name evidence="2" type="ORF">CSUI_008925</name>
</gene>
<feature type="non-terminal residue" evidence="2">
    <location>
        <position position="592"/>
    </location>
</feature>
<feature type="compositionally biased region" description="Low complexity" evidence="1">
    <location>
        <begin position="16"/>
        <end position="30"/>
    </location>
</feature>
<feature type="compositionally biased region" description="Low complexity" evidence="1">
    <location>
        <begin position="461"/>
        <end position="470"/>
    </location>
</feature>
<dbReference type="RefSeq" id="XP_067918983.1">
    <property type="nucleotide sequence ID" value="XM_068069044.1"/>
</dbReference>
<dbReference type="Proteomes" id="UP000221165">
    <property type="component" value="Unassembled WGS sequence"/>
</dbReference>
<dbReference type="VEuPathDB" id="ToxoDB:CSUI_008925"/>